<evidence type="ECO:0000256" key="4">
    <source>
        <dbReference type="ARBA" id="ARBA00022827"/>
    </source>
</evidence>
<organism evidence="8 9">
    <name type="scientific">Pestalotiopsis fici (strain W106-1 / CGMCC3.15140)</name>
    <dbReference type="NCBI Taxonomy" id="1229662"/>
    <lineage>
        <taxon>Eukaryota</taxon>
        <taxon>Fungi</taxon>
        <taxon>Dikarya</taxon>
        <taxon>Ascomycota</taxon>
        <taxon>Pezizomycotina</taxon>
        <taxon>Sordariomycetes</taxon>
        <taxon>Xylariomycetidae</taxon>
        <taxon>Amphisphaeriales</taxon>
        <taxon>Sporocadaceae</taxon>
        <taxon>Pestalotiopsis</taxon>
    </lineage>
</organism>
<gene>
    <name evidence="8" type="ORF">PFICI_14703</name>
</gene>
<dbReference type="Pfam" id="PF01494">
    <property type="entry name" value="FAD_binding_3"/>
    <property type="match status" value="1"/>
</dbReference>
<dbReference type="InterPro" id="IPR002938">
    <property type="entry name" value="FAD-bd"/>
</dbReference>
<name>W3WKU7_PESFW</name>
<dbReference type="HOGENOM" id="CLU_009665_19_5_1"/>
<accession>W3WKU7</accession>
<keyword evidence="5" id="KW-0560">Oxidoreductase</keyword>
<dbReference type="RefSeq" id="XP_007841475.1">
    <property type="nucleotide sequence ID" value="XM_007843284.1"/>
</dbReference>
<comment type="similarity">
    <text evidence="2">Belongs to the paxM FAD-dependent monooxygenase family.</text>
</comment>
<evidence type="ECO:0000256" key="1">
    <source>
        <dbReference type="ARBA" id="ARBA00005179"/>
    </source>
</evidence>
<dbReference type="InterPro" id="IPR050493">
    <property type="entry name" value="FAD-dep_Monooxygenase_BioMet"/>
</dbReference>
<evidence type="ECO:0000256" key="6">
    <source>
        <dbReference type="ARBA" id="ARBA00023033"/>
    </source>
</evidence>
<evidence type="ECO:0000313" key="8">
    <source>
        <dbReference type="EMBL" id="ETS73757.1"/>
    </source>
</evidence>
<evidence type="ECO:0000256" key="2">
    <source>
        <dbReference type="ARBA" id="ARBA00007992"/>
    </source>
</evidence>
<comment type="pathway">
    <text evidence="1">Secondary metabolite biosynthesis.</text>
</comment>
<dbReference type="PANTHER" id="PTHR13789:SF316">
    <property type="entry name" value="FAD-BINDING DOMAIN-CONTAINING PROTEIN"/>
    <property type="match status" value="1"/>
</dbReference>
<dbReference type="SUPFAM" id="SSF51905">
    <property type="entry name" value="FAD/NAD(P)-binding domain"/>
    <property type="match status" value="1"/>
</dbReference>
<evidence type="ECO:0000313" key="9">
    <source>
        <dbReference type="Proteomes" id="UP000030651"/>
    </source>
</evidence>
<sequence>MSIFRDGVAIIGAGIAGPALALALHEKNIPCRLYEKRSAADADVLSSGVVISPNGCKVLDELHILERISSRSYRAETTVIKNDENETVRKVEVAPERLYGYKYHRLYRLILLQEMKTMMEQKNIPVIYGAKFESIVSDTEEGVEFIVNGRVERAAILIGADGIHSSVREHVTDQIPQYTGLVCVYGHIPTSSVEWPDDDFKTGCTIQGKGDAIFMVPETADGSDLMVGIQLKHELRDRAQWDSIASDNTQLTALIRQSHGLWNGVGKTLIDQLCKQDKLLCWPYFLMPKLPSWSSATGRVTIIADAAHAMPASSGQGVNQALEDVYSLARVLARADGSSKDLPRDLGIWHAWRQQKLDAVIQMMNMTNQLRTAQGDKACPATTPQALVQWINGLHLEELDALLNAP</sequence>
<keyword evidence="9" id="KW-1185">Reference proteome</keyword>
<dbReference type="OMA" id="LMVGRQF"/>
<dbReference type="eggNOG" id="KOG2614">
    <property type="taxonomic scope" value="Eukaryota"/>
</dbReference>
<dbReference type="GO" id="GO:0004497">
    <property type="term" value="F:monooxygenase activity"/>
    <property type="evidence" value="ECO:0007669"/>
    <property type="project" value="UniProtKB-KW"/>
</dbReference>
<proteinExistence type="inferred from homology"/>
<reference evidence="9" key="1">
    <citation type="journal article" date="2015" name="BMC Genomics">
        <title>Genomic and transcriptomic analysis of the endophytic fungus Pestalotiopsis fici reveals its lifestyle and high potential for synthesis of natural products.</title>
        <authorList>
            <person name="Wang X."/>
            <person name="Zhang X."/>
            <person name="Liu L."/>
            <person name="Xiang M."/>
            <person name="Wang W."/>
            <person name="Sun X."/>
            <person name="Che Y."/>
            <person name="Guo L."/>
            <person name="Liu G."/>
            <person name="Guo L."/>
            <person name="Wang C."/>
            <person name="Yin W.B."/>
            <person name="Stadler M."/>
            <person name="Zhang X."/>
            <person name="Liu X."/>
        </authorList>
    </citation>
    <scope>NUCLEOTIDE SEQUENCE [LARGE SCALE GENOMIC DNA]</scope>
    <source>
        <strain evidence="9">W106-1 / CGMCC3.15140</strain>
    </source>
</reference>
<feature type="domain" description="FAD-binding" evidence="7">
    <location>
        <begin position="8"/>
        <end position="334"/>
    </location>
</feature>
<dbReference type="GeneID" id="19279716"/>
<evidence type="ECO:0000256" key="3">
    <source>
        <dbReference type="ARBA" id="ARBA00022630"/>
    </source>
</evidence>
<evidence type="ECO:0000256" key="5">
    <source>
        <dbReference type="ARBA" id="ARBA00023002"/>
    </source>
</evidence>
<keyword evidence="4" id="KW-0274">FAD</keyword>
<evidence type="ECO:0000259" key="7">
    <source>
        <dbReference type="Pfam" id="PF01494"/>
    </source>
</evidence>
<keyword evidence="6" id="KW-0503">Monooxygenase</keyword>
<dbReference type="Proteomes" id="UP000030651">
    <property type="component" value="Unassembled WGS sequence"/>
</dbReference>
<dbReference type="PANTHER" id="PTHR13789">
    <property type="entry name" value="MONOOXYGENASE"/>
    <property type="match status" value="1"/>
</dbReference>
<dbReference type="STRING" id="1229662.W3WKU7"/>
<dbReference type="EMBL" id="KI912121">
    <property type="protein sequence ID" value="ETS73757.1"/>
    <property type="molecule type" value="Genomic_DNA"/>
</dbReference>
<dbReference type="KEGG" id="pfy:PFICI_14703"/>
<dbReference type="Gene3D" id="3.50.50.60">
    <property type="entry name" value="FAD/NAD(P)-binding domain"/>
    <property type="match status" value="1"/>
</dbReference>
<dbReference type="OrthoDB" id="16820at2759"/>
<dbReference type="InterPro" id="IPR036188">
    <property type="entry name" value="FAD/NAD-bd_sf"/>
</dbReference>
<dbReference type="PRINTS" id="PR00420">
    <property type="entry name" value="RNGMNOXGNASE"/>
</dbReference>
<dbReference type="InParanoid" id="W3WKU7"/>
<dbReference type="GO" id="GO:0071949">
    <property type="term" value="F:FAD binding"/>
    <property type="evidence" value="ECO:0007669"/>
    <property type="project" value="InterPro"/>
</dbReference>
<protein>
    <recommendedName>
        <fullName evidence="7">FAD-binding domain-containing protein</fullName>
    </recommendedName>
</protein>
<keyword evidence="3" id="KW-0285">Flavoprotein</keyword>
<dbReference type="AlphaFoldDB" id="W3WKU7"/>